<evidence type="ECO:0000256" key="3">
    <source>
        <dbReference type="ARBA" id="ARBA00022475"/>
    </source>
</evidence>
<dbReference type="InterPro" id="IPR036259">
    <property type="entry name" value="MFS_trans_sf"/>
</dbReference>
<dbReference type="InterPro" id="IPR020846">
    <property type="entry name" value="MFS_dom"/>
</dbReference>
<keyword evidence="5 8" id="KW-1133">Transmembrane helix</keyword>
<keyword evidence="3" id="KW-1003">Cell membrane</keyword>
<feature type="transmembrane region" description="Helical" evidence="8">
    <location>
        <begin position="134"/>
        <end position="155"/>
    </location>
</feature>
<evidence type="ECO:0000259" key="9">
    <source>
        <dbReference type="PROSITE" id="PS50850"/>
    </source>
</evidence>
<name>A0A1S1QVS1_9ACTN</name>
<dbReference type="Pfam" id="PF07690">
    <property type="entry name" value="MFS_1"/>
    <property type="match status" value="2"/>
</dbReference>
<dbReference type="GO" id="GO:0005886">
    <property type="term" value="C:plasma membrane"/>
    <property type="evidence" value="ECO:0007669"/>
    <property type="project" value="UniProtKB-SubCell"/>
</dbReference>
<feature type="transmembrane region" description="Helical" evidence="8">
    <location>
        <begin position="456"/>
        <end position="474"/>
    </location>
</feature>
<dbReference type="PANTHER" id="PTHR23517:SF3">
    <property type="entry name" value="INTEGRAL MEMBRANE TRANSPORT PROTEIN"/>
    <property type="match status" value="1"/>
</dbReference>
<feature type="transmembrane region" description="Helical" evidence="8">
    <location>
        <begin position="192"/>
        <end position="212"/>
    </location>
</feature>
<evidence type="ECO:0000313" key="10">
    <source>
        <dbReference type="EMBL" id="OHV37365.1"/>
    </source>
</evidence>
<protein>
    <submittedName>
        <fullName evidence="10">Multidrug ABC transporter</fullName>
    </submittedName>
</protein>
<feature type="transmembrane region" description="Helical" evidence="8">
    <location>
        <begin position="39"/>
        <end position="65"/>
    </location>
</feature>
<dbReference type="PANTHER" id="PTHR23517">
    <property type="entry name" value="RESISTANCE PROTEIN MDTM, PUTATIVE-RELATED-RELATED"/>
    <property type="match status" value="1"/>
</dbReference>
<dbReference type="PRINTS" id="PR01036">
    <property type="entry name" value="TCRTETB"/>
</dbReference>
<feature type="region of interest" description="Disordered" evidence="7">
    <location>
        <begin position="1"/>
        <end position="28"/>
    </location>
</feature>
<feature type="transmembrane region" description="Helical" evidence="8">
    <location>
        <begin position="336"/>
        <end position="359"/>
    </location>
</feature>
<evidence type="ECO:0000256" key="8">
    <source>
        <dbReference type="SAM" id="Phobius"/>
    </source>
</evidence>
<evidence type="ECO:0000256" key="2">
    <source>
        <dbReference type="ARBA" id="ARBA00022448"/>
    </source>
</evidence>
<keyword evidence="6 8" id="KW-0472">Membrane</keyword>
<organism evidence="10 11">
    <name type="scientific">Parafrankia soli</name>
    <dbReference type="NCBI Taxonomy" id="2599596"/>
    <lineage>
        <taxon>Bacteria</taxon>
        <taxon>Bacillati</taxon>
        <taxon>Actinomycetota</taxon>
        <taxon>Actinomycetes</taxon>
        <taxon>Frankiales</taxon>
        <taxon>Frankiaceae</taxon>
        <taxon>Parafrankia</taxon>
    </lineage>
</organism>
<gene>
    <name evidence="10" type="ORF">BBK14_02275</name>
</gene>
<keyword evidence="2" id="KW-0813">Transport</keyword>
<dbReference type="Gene3D" id="1.20.1250.20">
    <property type="entry name" value="MFS general substrate transporter like domains"/>
    <property type="match status" value="2"/>
</dbReference>
<dbReference type="OrthoDB" id="3213309at2"/>
<sequence>MPGGPRGPDGPRGSAGPSAGTGPGGPQAASLTHGAVGRLVVALGTATLLQWLGAFAIAPILPLYLEERDVSAGGVGVVMAAFFLGALLSQYPAGLATTTRGHRPVLVAGLVAYAVGCAGLIVSPGIMCDTAMRVLQGAGAGAFEVAVLTAIAATVPPDLTGRAVSAVYTGQIAGTAIGPLLGGLVGEQRMDLLFLGAGVAAAVASVPVLVLLRPDGPGHAPALSVASTGSDASAVGPTAVGPTAGGGAGVPGGRAGGAEAVAAVAAVAVHRDGSPGHAGRRAPAWASRRRTWSPLAVVGPGIEGLLLVAAVNGLAVGTYETCWSLLLTDRGISTELVGLSFTLFSLPYIVCAMPAGWLADHNDRRWLVVAATATTGVTVATYSFIGSFWLIVLVSCAEAIALAVSFPSAQSLLAQESGPGGAGRAQGLFTTTQTAATAGAALTSGALYAANAHLPFVLTAVAALAVAGSLPWLWRRVRGTVVPAAVPAGAVPAASTGPAGGALASHLITR</sequence>
<comment type="subcellular location">
    <subcellularLocation>
        <location evidence="1">Cell membrane</location>
        <topology evidence="1">Multi-pass membrane protein</topology>
    </subcellularLocation>
</comment>
<evidence type="ECO:0000256" key="7">
    <source>
        <dbReference type="SAM" id="MobiDB-lite"/>
    </source>
</evidence>
<evidence type="ECO:0000256" key="6">
    <source>
        <dbReference type="ARBA" id="ARBA00023136"/>
    </source>
</evidence>
<feature type="transmembrane region" description="Helical" evidence="8">
    <location>
        <begin position="72"/>
        <end position="93"/>
    </location>
</feature>
<feature type="domain" description="Major facilitator superfamily (MFS) profile" evidence="9">
    <location>
        <begin position="39"/>
        <end position="478"/>
    </location>
</feature>
<dbReference type="GO" id="GO:0022857">
    <property type="term" value="F:transmembrane transporter activity"/>
    <property type="evidence" value="ECO:0007669"/>
    <property type="project" value="InterPro"/>
</dbReference>
<feature type="transmembrane region" description="Helical" evidence="8">
    <location>
        <begin position="105"/>
        <end position="122"/>
    </location>
</feature>
<accession>A0A1S1QVS1</accession>
<keyword evidence="4 8" id="KW-0812">Transmembrane</keyword>
<dbReference type="SUPFAM" id="SSF103473">
    <property type="entry name" value="MFS general substrate transporter"/>
    <property type="match status" value="1"/>
</dbReference>
<dbReference type="PROSITE" id="PS50850">
    <property type="entry name" value="MFS"/>
    <property type="match status" value="1"/>
</dbReference>
<dbReference type="Proteomes" id="UP000179769">
    <property type="component" value="Unassembled WGS sequence"/>
</dbReference>
<reference evidence="11" key="1">
    <citation type="submission" date="2016-07" db="EMBL/GenBank/DDBJ databases">
        <title>Frankia sp. NRRL B-16219 Genome sequencing.</title>
        <authorList>
            <person name="Ghodhbane-Gtari F."/>
            <person name="Swanson E."/>
            <person name="Gueddou A."/>
            <person name="Louati M."/>
            <person name="Nouioui I."/>
            <person name="Hezbri K."/>
            <person name="Abebe-Akele F."/>
            <person name="Simpson S."/>
            <person name="Morris K."/>
            <person name="Thomas K."/>
            <person name="Gtari M."/>
            <person name="Tisa L.S."/>
        </authorList>
    </citation>
    <scope>NUCLEOTIDE SEQUENCE [LARGE SCALE GENOMIC DNA]</scope>
    <source>
        <strain evidence="11">NRRL B-16219</strain>
    </source>
</reference>
<dbReference type="InterPro" id="IPR050171">
    <property type="entry name" value="MFS_Transporters"/>
</dbReference>
<evidence type="ECO:0000256" key="5">
    <source>
        <dbReference type="ARBA" id="ARBA00022989"/>
    </source>
</evidence>
<dbReference type="AlphaFoldDB" id="A0A1S1QVS1"/>
<dbReference type="InterPro" id="IPR011701">
    <property type="entry name" value="MFS"/>
</dbReference>
<evidence type="ECO:0000256" key="1">
    <source>
        <dbReference type="ARBA" id="ARBA00004651"/>
    </source>
</evidence>
<feature type="transmembrane region" description="Helical" evidence="8">
    <location>
        <begin position="388"/>
        <end position="406"/>
    </location>
</feature>
<proteinExistence type="predicted"/>
<feature type="transmembrane region" description="Helical" evidence="8">
    <location>
        <begin position="366"/>
        <end position="382"/>
    </location>
</feature>
<evidence type="ECO:0000313" key="11">
    <source>
        <dbReference type="Proteomes" id="UP000179769"/>
    </source>
</evidence>
<evidence type="ECO:0000256" key="4">
    <source>
        <dbReference type="ARBA" id="ARBA00022692"/>
    </source>
</evidence>
<dbReference type="RefSeq" id="WP_071061761.1">
    <property type="nucleotide sequence ID" value="NZ_MAXA01000113.1"/>
</dbReference>
<keyword evidence="11" id="KW-1185">Reference proteome</keyword>
<comment type="caution">
    <text evidence="10">The sequence shown here is derived from an EMBL/GenBank/DDBJ whole genome shotgun (WGS) entry which is preliminary data.</text>
</comment>
<dbReference type="EMBL" id="MAXA01000113">
    <property type="protein sequence ID" value="OHV37365.1"/>
    <property type="molecule type" value="Genomic_DNA"/>
</dbReference>
<feature type="transmembrane region" description="Helical" evidence="8">
    <location>
        <begin position="295"/>
        <end position="316"/>
    </location>
</feature>